<dbReference type="Proteomes" id="UP000193920">
    <property type="component" value="Unassembled WGS sequence"/>
</dbReference>
<organism evidence="2 3">
    <name type="scientific">Neocallimastix californiae</name>
    <dbReference type="NCBI Taxonomy" id="1754190"/>
    <lineage>
        <taxon>Eukaryota</taxon>
        <taxon>Fungi</taxon>
        <taxon>Fungi incertae sedis</taxon>
        <taxon>Chytridiomycota</taxon>
        <taxon>Chytridiomycota incertae sedis</taxon>
        <taxon>Neocallimastigomycetes</taxon>
        <taxon>Neocallimastigales</taxon>
        <taxon>Neocallimastigaceae</taxon>
        <taxon>Neocallimastix</taxon>
    </lineage>
</organism>
<sequence>MKFTIKSLILLTTVTSFVLSKNFKRNDLCKINFSISDSGIEKLSKECVDAINVECPIEYEFNNNNIEEICNKYNAKRSNCKKIFEVEEDFSFVNACKNEDKKYLEKIFEKHEFLNSNYETICIVDESGKLCPNLGFSLCNENSPSGKDDSMKYVNASCSSKICYDAIYKNAELQMELNEDDEKEVEYYKKVLDYLKTDECKSQRNQKISNAITVKYNTGLIITISVLLSLFL</sequence>
<name>A0A1Y2F5F8_9FUNG</name>
<evidence type="ECO:0000313" key="3">
    <source>
        <dbReference type="Proteomes" id="UP000193920"/>
    </source>
</evidence>
<evidence type="ECO:0000313" key="2">
    <source>
        <dbReference type="EMBL" id="ORY78714.1"/>
    </source>
</evidence>
<protein>
    <submittedName>
        <fullName evidence="2">Uncharacterized protein</fullName>
    </submittedName>
</protein>
<proteinExistence type="predicted"/>
<gene>
    <name evidence="2" type="ORF">LY90DRAFT_664893</name>
</gene>
<dbReference type="EMBL" id="MCOG01000016">
    <property type="protein sequence ID" value="ORY78714.1"/>
    <property type="molecule type" value="Genomic_DNA"/>
</dbReference>
<keyword evidence="1" id="KW-0732">Signal</keyword>
<feature type="signal peptide" evidence="1">
    <location>
        <begin position="1"/>
        <end position="20"/>
    </location>
</feature>
<accession>A0A1Y2F5F8</accession>
<feature type="chain" id="PRO_5013028241" evidence="1">
    <location>
        <begin position="21"/>
        <end position="232"/>
    </location>
</feature>
<dbReference type="AlphaFoldDB" id="A0A1Y2F5F8"/>
<keyword evidence="3" id="KW-1185">Reference proteome</keyword>
<reference evidence="2 3" key="1">
    <citation type="submission" date="2016-08" db="EMBL/GenBank/DDBJ databases">
        <title>A Parts List for Fungal Cellulosomes Revealed by Comparative Genomics.</title>
        <authorList>
            <consortium name="DOE Joint Genome Institute"/>
            <person name="Haitjema C.H."/>
            <person name="Gilmore S.P."/>
            <person name="Henske J.K."/>
            <person name="Solomon K.V."/>
            <person name="De Groot R."/>
            <person name="Kuo A."/>
            <person name="Mondo S.J."/>
            <person name="Salamov A.A."/>
            <person name="Labutti K."/>
            <person name="Zhao Z."/>
            <person name="Chiniquy J."/>
            <person name="Barry K."/>
            <person name="Brewer H.M."/>
            <person name="Purvine S.O."/>
            <person name="Wright A.T."/>
            <person name="Boxma B."/>
            <person name="Van Alen T."/>
            <person name="Hackstein J.H."/>
            <person name="Baker S.E."/>
            <person name="Grigoriev I.V."/>
            <person name="O'Malley M.A."/>
        </authorList>
    </citation>
    <scope>NUCLEOTIDE SEQUENCE [LARGE SCALE GENOMIC DNA]</scope>
    <source>
        <strain evidence="2 3">G1</strain>
    </source>
</reference>
<evidence type="ECO:0000256" key="1">
    <source>
        <dbReference type="SAM" id="SignalP"/>
    </source>
</evidence>
<comment type="caution">
    <text evidence="2">The sequence shown here is derived from an EMBL/GenBank/DDBJ whole genome shotgun (WGS) entry which is preliminary data.</text>
</comment>